<comment type="caution">
    <text evidence="1">The sequence shown here is derived from an EMBL/GenBank/DDBJ whole genome shotgun (WGS) entry which is preliminary data.</text>
</comment>
<accession>A0A1M3L5J3</accession>
<dbReference type="STRING" id="1895771.BGO89_04460"/>
<protein>
    <recommendedName>
        <fullName evidence="3">DUF1800 domain-containing protein</fullName>
    </recommendedName>
</protein>
<evidence type="ECO:0000313" key="1">
    <source>
        <dbReference type="EMBL" id="OJX60823.1"/>
    </source>
</evidence>
<name>A0A1M3L5J3_9BACT</name>
<dbReference type="InterPro" id="IPR014917">
    <property type="entry name" value="DUF1800"/>
</dbReference>
<reference evidence="1 2" key="1">
    <citation type="submission" date="2016-09" db="EMBL/GenBank/DDBJ databases">
        <title>Genome-resolved meta-omics ties microbial dynamics to process performance in biotechnology for thiocyanate degradation.</title>
        <authorList>
            <person name="Kantor R.S."/>
            <person name="Huddy R.J."/>
            <person name="Iyer R."/>
            <person name="Thomas B.C."/>
            <person name="Brown C.T."/>
            <person name="Anantharaman K."/>
            <person name="Tringe S."/>
            <person name="Hettich R.L."/>
            <person name="Harrison S.T."/>
            <person name="Banfield J.F."/>
        </authorList>
    </citation>
    <scope>NUCLEOTIDE SEQUENCE [LARGE SCALE GENOMIC DNA]</scope>
    <source>
        <strain evidence="1">59-99</strain>
    </source>
</reference>
<dbReference type="Proteomes" id="UP000184233">
    <property type="component" value="Unassembled WGS sequence"/>
</dbReference>
<dbReference type="AlphaFoldDB" id="A0A1M3L5J3"/>
<dbReference type="Pfam" id="PF08811">
    <property type="entry name" value="DUF1800"/>
    <property type="match status" value="1"/>
</dbReference>
<dbReference type="EMBL" id="MKVH01000003">
    <property type="protein sequence ID" value="OJX60823.1"/>
    <property type="molecule type" value="Genomic_DNA"/>
</dbReference>
<evidence type="ECO:0000313" key="2">
    <source>
        <dbReference type="Proteomes" id="UP000184233"/>
    </source>
</evidence>
<gene>
    <name evidence="1" type="ORF">BGO89_04460</name>
</gene>
<proteinExistence type="predicted"/>
<evidence type="ECO:0008006" key="3">
    <source>
        <dbReference type="Google" id="ProtNLM"/>
    </source>
</evidence>
<organism evidence="1 2">
    <name type="scientific">Candidatus Kapaibacterium thiocyanatum</name>
    <dbReference type="NCBI Taxonomy" id="1895771"/>
    <lineage>
        <taxon>Bacteria</taxon>
        <taxon>Pseudomonadati</taxon>
        <taxon>Candidatus Kapaibacteriota</taxon>
        <taxon>Candidatus Kapaibacteriia</taxon>
        <taxon>Candidatus Kapaibacteriales</taxon>
        <taxon>Candidatus Kapaibacteriaceae</taxon>
        <taxon>Candidatus Kapaibacterium</taxon>
    </lineage>
</organism>
<sequence>MAMLDPYVGPWTRREAAHLLRRSCFGATSAEIDRAVTDGLPATLATMIAPLPAPVPPVDPRTGQTYVTGTYDQMMSAYYNRVTKAWWIERMLLQPVSLQEKLVLFWMNHFVTEMEAVQNPQYCYAIQDYLRINAFGNFKHMVRDITLMPAMLRYLNGNTNTVGNPNENYARELQELFTIGKGAEVGPGDYTNYTEQDVREAARVLTGWRDARLTGETTFNFRQHDTGDKRFSGAYGNRTIAGRSGADAGTAELNDLVDMIFDQDETSRYVIRRLYRWFVNSDIDDDIEREVIRPLALTFRQNGFVVGPILRTLFASTHFHDDAMHGCALKSPADFIIGLLRSIGSYALPTDALQRYQFCNNIVTALAAQQMDPGSPPNVAGWPAYYQVPDYYRIWLNTATLPLRNGYTDQLIIGRRGGLGLFDSIAYVRSIPDANDPYLLVDEVNMRLFAVEFTDERRTALVKDVLQNGAPDYEWTTEWEGFLADPDNAMMRSRMKTKLDGLFRYLFRMAEFQLL</sequence>